<keyword evidence="2 6" id="KW-0349">Heme</keyword>
<feature type="domain" description="Cytochrome c" evidence="8">
    <location>
        <begin position="41"/>
        <end position="120"/>
    </location>
</feature>
<dbReference type="PANTHER" id="PTHR37823">
    <property type="entry name" value="CYTOCHROME C-553-LIKE"/>
    <property type="match status" value="1"/>
</dbReference>
<accession>A0A4Q0SV61</accession>
<reference evidence="9 10" key="1">
    <citation type="submission" date="2018-11" db="EMBL/GenBank/DDBJ databases">
        <authorList>
            <person name="Mardanov A.V."/>
            <person name="Ravin N.V."/>
            <person name="Dedysh S.N."/>
        </authorList>
    </citation>
    <scope>NUCLEOTIDE SEQUENCE [LARGE SCALE GENOMIC DNA]</scope>
    <source>
        <strain evidence="9 10">AF10</strain>
    </source>
</reference>
<dbReference type="Proteomes" id="UP000289437">
    <property type="component" value="Unassembled WGS sequence"/>
</dbReference>
<dbReference type="GO" id="GO:0009055">
    <property type="term" value="F:electron transfer activity"/>
    <property type="evidence" value="ECO:0007669"/>
    <property type="project" value="InterPro"/>
</dbReference>
<dbReference type="Pfam" id="PF13442">
    <property type="entry name" value="Cytochrome_CBB3"/>
    <property type="match status" value="1"/>
</dbReference>
<dbReference type="OrthoDB" id="232040at2"/>
<dbReference type="EMBL" id="RDSM01000003">
    <property type="protein sequence ID" value="RXH54647.1"/>
    <property type="molecule type" value="Genomic_DNA"/>
</dbReference>
<evidence type="ECO:0000256" key="4">
    <source>
        <dbReference type="ARBA" id="ARBA00022982"/>
    </source>
</evidence>
<keyword evidence="10" id="KW-1185">Reference proteome</keyword>
<proteinExistence type="predicted"/>
<evidence type="ECO:0000259" key="8">
    <source>
        <dbReference type="PROSITE" id="PS51007"/>
    </source>
</evidence>
<keyword evidence="7" id="KW-0732">Signal</keyword>
<keyword evidence="5 6" id="KW-0408">Iron</keyword>
<dbReference type="PANTHER" id="PTHR37823:SF1">
    <property type="entry name" value="CYTOCHROME C-553-LIKE"/>
    <property type="match status" value="1"/>
</dbReference>
<evidence type="ECO:0000256" key="6">
    <source>
        <dbReference type="PROSITE-ProRule" id="PRU00433"/>
    </source>
</evidence>
<dbReference type="GO" id="GO:0020037">
    <property type="term" value="F:heme binding"/>
    <property type="evidence" value="ECO:0007669"/>
    <property type="project" value="InterPro"/>
</dbReference>
<evidence type="ECO:0000256" key="1">
    <source>
        <dbReference type="ARBA" id="ARBA00022448"/>
    </source>
</evidence>
<dbReference type="InterPro" id="IPR036909">
    <property type="entry name" value="Cyt_c-like_dom_sf"/>
</dbReference>
<dbReference type="Gene3D" id="1.10.760.10">
    <property type="entry name" value="Cytochrome c-like domain"/>
    <property type="match status" value="2"/>
</dbReference>
<comment type="caution">
    <text evidence="9">The sequence shown here is derived from an EMBL/GenBank/DDBJ whole genome shotgun (WGS) entry which is preliminary data.</text>
</comment>
<feature type="signal peptide" evidence="7">
    <location>
        <begin position="1"/>
        <end position="24"/>
    </location>
</feature>
<evidence type="ECO:0000256" key="5">
    <source>
        <dbReference type="ARBA" id="ARBA00023004"/>
    </source>
</evidence>
<sequence length="272" mass="29200">MGSSKWSSRPIGFALAASALTLVAATVTNGQGRQTQAIDPTAVTRGATIFSSSCASCHGKVGRGTDTAPDLIRSALVLHDRMNALHGSELGPYLSTGPTHHFTFDKDQLTELSAYLVTNVNKTLRSGYSNEPTNLLSGDKKAGEAFFQASCATCHSTTGDLAGVGKRYDPATLQQKFIFPNSGPRGARTAPRVKKMQVTVTLPDGKSFSGELGRIDDFNVSLRDKDGVTQTFSRGKGVIVKTIDPYQGHVDLLDHYTDDDIHNMTTYLETLK</sequence>
<dbReference type="AlphaFoldDB" id="A0A4Q0SV61"/>
<reference evidence="10" key="2">
    <citation type="submission" date="2019-02" db="EMBL/GenBank/DDBJ databases">
        <title>Granulicella sibirica sp. nov., a psychrotolerant acidobacterium isolated from an organic soil layer in forested tundra, West Siberia.</title>
        <authorList>
            <person name="Oshkin I.Y."/>
            <person name="Kulichevskaya I.S."/>
            <person name="Rijpstra W.I.C."/>
            <person name="Sinninghe Damste J.S."/>
            <person name="Rakitin A.L."/>
            <person name="Ravin N.V."/>
            <person name="Dedysh S.N."/>
        </authorList>
    </citation>
    <scope>NUCLEOTIDE SEQUENCE [LARGE SCALE GENOMIC DNA]</scope>
    <source>
        <strain evidence="10">AF10</strain>
    </source>
</reference>
<gene>
    <name evidence="9" type="ORF">GRAN_3751</name>
</gene>
<evidence type="ECO:0000256" key="3">
    <source>
        <dbReference type="ARBA" id="ARBA00022723"/>
    </source>
</evidence>
<dbReference type="SUPFAM" id="SSF46626">
    <property type="entry name" value="Cytochrome c"/>
    <property type="match status" value="2"/>
</dbReference>
<feature type="chain" id="PRO_5020736025" evidence="7">
    <location>
        <begin position="25"/>
        <end position="272"/>
    </location>
</feature>
<feature type="domain" description="Cytochrome c" evidence="8">
    <location>
        <begin position="138"/>
        <end position="272"/>
    </location>
</feature>
<evidence type="ECO:0000256" key="2">
    <source>
        <dbReference type="ARBA" id="ARBA00022617"/>
    </source>
</evidence>
<dbReference type="InterPro" id="IPR009056">
    <property type="entry name" value="Cyt_c-like_dom"/>
</dbReference>
<name>A0A4Q0SV61_9BACT</name>
<evidence type="ECO:0000313" key="10">
    <source>
        <dbReference type="Proteomes" id="UP000289437"/>
    </source>
</evidence>
<dbReference type="GO" id="GO:0046872">
    <property type="term" value="F:metal ion binding"/>
    <property type="evidence" value="ECO:0007669"/>
    <property type="project" value="UniProtKB-KW"/>
</dbReference>
<keyword evidence="3 6" id="KW-0479">Metal-binding</keyword>
<keyword evidence="1" id="KW-0813">Transport</keyword>
<dbReference type="RefSeq" id="WP_161571026.1">
    <property type="nucleotide sequence ID" value="NZ_RDSM01000003.1"/>
</dbReference>
<evidence type="ECO:0000313" key="9">
    <source>
        <dbReference type="EMBL" id="RXH54647.1"/>
    </source>
</evidence>
<evidence type="ECO:0000256" key="7">
    <source>
        <dbReference type="SAM" id="SignalP"/>
    </source>
</evidence>
<protein>
    <submittedName>
        <fullName evidence="9">Putative cytochrome c, associated with quino(Hemo)protein alcohol dehydrogenase</fullName>
    </submittedName>
</protein>
<dbReference type="InterPro" id="IPR051811">
    <property type="entry name" value="Cytochrome_c550/c551-like"/>
</dbReference>
<dbReference type="PROSITE" id="PS51007">
    <property type="entry name" value="CYTC"/>
    <property type="match status" value="2"/>
</dbReference>
<keyword evidence="4" id="KW-0249">Electron transport</keyword>
<organism evidence="9 10">
    <name type="scientific">Granulicella sibirica</name>
    <dbReference type="NCBI Taxonomy" id="2479048"/>
    <lineage>
        <taxon>Bacteria</taxon>
        <taxon>Pseudomonadati</taxon>
        <taxon>Acidobacteriota</taxon>
        <taxon>Terriglobia</taxon>
        <taxon>Terriglobales</taxon>
        <taxon>Acidobacteriaceae</taxon>
        <taxon>Granulicella</taxon>
    </lineage>
</organism>